<keyword evidence="5" id="KW-0460">Magnesium</keyword>
<dbReference type="EMBL" id="AP019376">
    <property type="protein sequence ID" value="BBH89389.1"/>
    <property type="molecule type" value="Genomic_DNA"/>
</dbReference>
<evidence type="ECO:0000256" key="6">
    <source>
        <dbReference type="ARBA" id="ARBA00023211"/>
    </source>
</evidence>
<evidence type="ECO:0000259" key="7">
    <source>
        <dbReference type="PROSITE" id="PS51462"/>
    </source>
</evidence>
<dbReference type="InterPro" id="IPR000086">
    <property type="entry name" value="NUDIX_hydrolase_dom"/>
</dbReference>
<dbReference type="GO" id="GO:0016818">
    <property type="term" value="F:hydrolase activity, acting on acid anhydrides, in phosphorus-containing anhydrides"/>
    <property type="evidence" value="ECO:0007669"/>
    <property type="project" value="InterPro"/>
</dbReference>
<dbReference type="InterPro" id="IPR015797">
    <property type="entry name" value="NUDIX_hydrolase-like_dom_sf"/>
</dbReference>
<evidence type="ECO:0000256" key="2">
    <source>
        <dbReference type="ARBA" id="ARBA00001946"/>
    </source>
</evidence>
<dbReference type="PANTHER" id="PTHR12318:SF0">
    <property type="entry name" value="ACYL-COENZYME A DIPHOSPHATASE NUDT19"/>
    <property type="match status" value="1"/>
</dbReference>
<comment type="cofactor">
    <cofactor evidence="2">
        <name>Mg(2+)</name>
        <dbReference type="ChEBI" id="CHEBI:18420"/>
    </cofactor>
</comment>
<gene>
    <name evidence="8" type="ORF">KTC_41400</name>
</gene>
<keyword evidence="6" id="KW-0464">Manganese</keyword>
<reference evidence="8" key="1">
    <citation type="submission" date="2018-12" db="EMBL/GenBank/DDBJ databases">
        <title>Novel natural products biosynthetic potential of the class Ktedonobacteria.</title>
        <authorList>
            <person name="Zheng Y."/>
            <person name="Saitou A."/>
            <person name="Wang C.M."/>
            <person name="Toyoda A."/>
            <person name="Minakuchi Y."/>
            <person name="Sekiguchi Y."/>
            <person name="Ueda K."/>
            <person name="Takano H."/>
            <person name="Sakai Y."/>
            <person name="Yokota A."/>
            <person name="Yabe S."/>
        </authorList>
    </citation>
    <scope>NUCLEOTIDE SEQUENCE</scope>
    <source>
        <strain evidence="8">COM3</strain>
    </source>
</reference>
<dbReference type="InterPro" id="IPR039121">
    <property type="entry name" value="NUDT19"/>
</dbReference>
<dbReference type="GO" id="GO:0046872">
    <property type="term" value="F:metal ion binding"/>
    <property type="evidence" value="ECO:0007669"/>
    <property type="project" value="UniProtKB-KW"/>
</dbReference>
<evidence type="ECO:0000256" key="3">
    <source>
        <dbReference type="ARBA" id="ARBA00022723"/>
    </source>
</evidence>
<dbReference type="PROSITE" id="PS51462">
    <property type="entry name" value="NUDIX"/>
    <property type="match status" value="1"/>
</dbReference>
<evidence type="ECO:0000256" key="1">
    <source>
        <dbReference type="ARBA" id="ARBA00001936"/>
    </source>
</evidence>
<proteinExistence type="predicted"/>
<organism evidence="8">
    <name type="scientific">Thermosporothrix sp. COM3</name>
    <dbReference type="NCBI Taxonomy" id="2490863"/>
    <lineage>
        <taxon>Bacteria</taxon>
        <taxon>Bacillati</taxon>
        <taxon>Chloroflexota</taxon>
        <taxon>Ktedonobacteria</taxon>
        <taxon>Ktedonobacterales</taxon>
        <taxon>Thermosporotrichaceae</taxon>
        <taxon>Thermosporothrix</taxon>
    </lineage>
</organism>
<dbReference type="AlphaFoldDB" id="A0A455SQT6"/>
<dbReference type="PANTHER" id="PTHR12318">
    <property type="entry name" value="TESTOSTERONE-REGULATED PROTEIN RP2"/>
    <property type="match status" value="1"/>
</dbReference>
<accession>A0A455SQT6</accession>
<comment type="cofactor">
    <cofactor evidence="1">
        <name>Mn(2+)</name>
        <dbReference type="ChEBI" id="CHEBI:29035"/>
    </cofactor>
</comment>
<protein>
    <submittedName>
        <fullName evidence="8">NUDIX hydrolase</fullName>
    </submittedName>
</protein>
<dbReference type="CDD" id="cd18870">
    <property type="entry name" value="NUDIX_AcylCoAdiphos_Nudt19"/>
    <property type="match status" value="1"/>
</dbReference>
<keyword evidence="4 8" id="KW-0378">Hydrolase</keyword>
<dbReference type="Gene3D" id="3.90.79.10">
    <property type="entry name" value="Nucleoside Triphosphate Pyrophosphohydrolase"/>
    <property type="match status" value="1"/>
</dbReference>
<evidence type="ECO:0000313" key="8">
    <source>
        <dbReference type="EMBL" id="BBH89389.1"/>
    </source>
</evidence>
<dbReference type="SUPFAM" id="SSF55811">
    <property type="entry name" value="Nudix"/>
    <property type="match status" value="1"/>
</dbReference>
<sequence length="262" mass="29612">MAIQPRLAATVMLLRDGAPGREGIEVYMVRRVVQSEFMPDIYVFPGGSASADDRALEQQAPLTVELEGADPEGRTALGSGVRAAAIRELFEEGNVLLAYRGTDVLAIPQEDVERFASYRQQLNERAVSLRTILEQEGLQPAFDQLAYFAHWITPEQLPRRFDTHFFLAAAPAQQEALYDRLETSEGLWIEPVVALERFEAGTFPIAFPTFHQLRDLSAFRTVREAVEATRTRYVPTHQPCWLEQEGGPFVYLPETPDFLWKL</sequence>
<feature type="domain" description="Nudix hydrolase" evidence="7">
    <location>
        <begin position="4"/>
        <end position="175"/>
    </location>
</feature>
<evidence type="ECO:0000256" key="4">
    <source>
        <dbReference type="ARBA" id="ARBA00022801"/>
    </source>
</evidence>
<evidence type="ECO:0000256" key="5">
    <source>
        <dbReference type="ARBA" id="ARBA00022842"/>
    </source>
</evidence>
<name>A0A455SQT6_9CHLR</name>
<keyword evidence="3" id="KW-0479">Metal-binding</keyword>